<dbReference type="InterPro" id="IPR001870">
    <property type="entry name" value="B30.2/SPRY"/>
</dbReference>
<dbReference type="Proteomes" id="UP000014680">
    <property type="component" value="Unassembled WGS sequence"/>
</dbReference>
<dbReference type="VEuPathDB" id="AmoebaDB:EIN_290480"/>
<evidence type="ECO:0000313" key="2">
    <source>
        <dbReference type="EMBL" id="ELP86620.1"/>
    </source>
</evidence>
<dbReference type="InterPro" id="IPR013320">
    <property type="entry name" value="ConA-like_dom_sf"/>
</dbReference>
<keyword evidence="3" id="KW-1185">Reference proteome</keyword>
<dbReference type="SMART" id="SM00449">
    <property type="entry name" value="SPRY"/>
    <property type="match status" value="1"/>
</dbReference>
<dbReference type="PANTHER" id="PTHR12864">
    <property type="entry name" value="RAN BINDING PROTEIN 9-RELATED"/>
    <property type="match status" value="1"/>
</dbReference>
<gene>
    <name evidence="2" type="ORF">EIN_290480</name>
</gene>
<protein>
    <recommendedName>
        <fullName evidence="1">B30.2/SPRY domain-containing protein</fullName>
    </recommendedName>
</protein>
<dbReference type="RefSeq" id="XP_004185966.1">
    <property type="nucleotide sequence ID" value="XM_004185918.1"/>
</dbReference>
<feature type="domain" description="B30.2/SPRY" evidence="1">
    <location>
        <begin position="536"/>
        <end position="746"/>
    </location>
</feature>
<evidence type="ECO:0000313" key="3">
    <source>
        <dbReference type="Proteomes" id="UP000014680"/>
    </source>
</evidence>
<reference evidence="2 3" key="1">
    <citation type="submission" date="2012-10" db="EMBL/GenBank/DDBJ databases">
        <authorList>
            <person name="Zafar N."/>
            <person name="Inman J."/>
            <person name="Hall N."/>
            <person name="Lorenzi H."/>
            <person name="Caler E."/>
        </authorList>
    </citation>
    <scope>NUCLEOTIDE SEQUENCE [LARGE SCALE GENOMIC DNA]</scope>
    <source>
        <strain evidence="2 3">IP1</strain>
    </source>
</reference>
<dbReference type="InterPro" id="IPR043136">
    <property type="entry name" value="B30.2/SPRY_sf"/>
</dbReference>
<dbReference type="KEGG" id="eiv:EIN_290480"/>
<accession>L7FL26</accession>
<dbReference type="GeneID" id="14885599"/>
<organism evidence="2 3">
    <name type="scientific">Entamoeba invadens IP1</name>
    <dbReference type="NCBI Taxonomy" id="370355"/>
    <lineage>
        <taxon>Eukaryota</taxon>
        <taxon>Amoebozoa</taxon>
        <taxon>Evosea</taxon>
        <taxon>Archamoebae</taxon>
        <taxon>Mastigamoebida</taxon>
        <taxon>Entamoebidae</taxon>
        <taxon>Entamoeba</taxon>
    </lineage>
</organism>
<dbReference type="AlphaFoldDB" id="L7FL26"/>
<proteinExistence type="predicted"/>
<sequence>MSTTLSFKRLEMVYLMRVILELHYLVDMKSLLLVSKTTLSAFKALKITPRTNNERLMYWFLYHFTPDTVDFGFGFFSKAFSFKNIKQYINVDFYQLFVNKMITDKFAKEYFCKITRLNLSTTNERFELNHVRLFTRLEYLCGNLAHIVDFFVKYIGDENDRFLSLPRKVVIYDKFEEKDEMLLTKLNQLIPKNGRTEIVYIADTHIISEKMSKLMKNGEYFYRTLSGNSLPTLREKMCPIKSTVKISDNPPLKDFIGLIEKCTTETFKAKNCLEKPVVLFDNNIKEITLINCKGKQTKNFKGNEMNGLPLMWYDSLVLEKITMKKCRNIFFQSKSKYFRKITIFDCTAIQVYYDFTEFDEIYVLKSKAVMFIHTLNHMDVSSKDVTFAIENVTLNDTKSGTPLLVTSREHVEDKLDKIDKENEVLIDHKLESTKQVTSENDKVKTLQVSSLHPTTIHRLYIIKSQSVSTIEFLSMERVVLSLSNKISFVGGEHFKPFVSYEAEGMGTINFQYKIPEWFLKMLTITSKQDRGPKYCEFPSPFPFVHLHNNNEAIAKSVYWVPHRFFNIDGRIIIDEDGCIKRIKSANFVTGDKVVSFDFMTIHFTASPMRVLNKSGELEDIYNIRYFEVEVTGPSTVAIGLFTNSVFAFEKDQMVGWMENTIGYHSDDGNIYQGYNSAIVHTNKTYGNVIDAITVVGCGVLVDSKNVFFTLNGRIVYQVKKEWNVFCAAITMGEYKHIRINRGEREFVADVKKIAKGKGKKVGKYEIERLEDDITNSRKECVVM</sequence>
<dbReference type="EMBL" id="KB206947">
    <property type="protein sequence ID" value="ELP86620.1"/>
    <property type="molecule type" value="Genomic_DNA"/>
</dbReference>
<name>L7FL26_ENTIV</name>
<dbReference type="InterPro" id="IPR050618">
    <property type="entry name" value="Ubq-SigPath_Reg"/>
</dbReference>
<dbReference type="InterPro" id="IPR044736">
    <property type="entry name" value="Gid1/RanBPM/SPLA_SPRY"/>
</dbReference>
<dbReference type="OrthoDB" id="25503at2759"/>
<dbReference type="Gene3D" id="2.60.120.920">
    <property type="match status" value="1"/>
</dbReference>
<dbReference type="SUPFAM" id="SSF49899">
    <property type="entry name" value="Concanavalin A-like lectins/glucanases"/>
    <property type="match status" value="1"/>
</dbReference>
<dbReference type="Pfam" id="PF00622">
    <property type="entry name" value="SPRY"/>
    <property type="match status" value="1"/>
</dbReference>
<dbReference type="PROSITE" id="PS50188">
    <property type="entry name" value="B302_SPRY"/>
    <property type="match status" value="1"/>
</dbReference>
<dbReference type="InterPro" id="IPR003877">
    <property type="entry name" value="SPRY_dom"/>
</dbReference>
<dbReference type="CDD" id="cd12885">
    <property type="entry name" value="SPRY_RanBP_like"/>
    <property type="match status" value="1"/>
</dbReference>
<evidence type="ECO:0000259" key="1">
    <source>
        <dbReference type="PROSITE" id="PS50188"/>
    </source>
</evidence>